<dbReference type="GeneID" id="41331276"/>
<dbReference type="KEGG" id="psyt:DSAG12_03308"/>
<feature type="transmembrane region" description="Helical" evidence="1">
    <location>
        <begin position="133"/>
        <end position="152"/>
    </location>
</feature>
<accession>A0A5B9DEP2</accession>
<feature type="domain" description="Endonuclease/exonuclease/phosphatase" evidence="2">
    <location>
        <begin position="212"/>
        <end position="468"/>
    </location>
</feature>
<keyword evidence="3" id="KW-0540">Nuclease</keyword>
<dbReference type="Pfam" id="PF03372">
    <property type="entry name" value="Exo_endo_phos"/>
    <property type="match status" value="1"/>
</dbReference>
<keyword evidence="3" id="KW-0255">Endonuclease</keyword>
<dbReference type="Proteomes" id="UP000321408">
    <property type="component" value="Chromosome"/>
</dbReference>
<name>A0A5B9DEP2_9ARCH</name>
<dbReference type="RefSeq" id="WP_162306790.1">
    <property type="nucleotide sequence ID" value="NZ_CP042905.2"/>
</dbReference>
<keyword evidence="1" id="KW-0472">Membrane</keyword>
<keyword evidence="3" id="KW-0378">Hydrolase</keyword>
<dbReference type="GO" id="GO:0004519">
    <property type="term" value="F:endonuclease activity"/>
    <property type="evidence" value="ECO:0007669"/>
    <property type="project" value="UniProtKB-KW"/>
</dbReference>
<dbReference type="PANTHER" id="PTHR12121">
    <property type="entry name" value="CARBON CATABOLITE REPRESSOR PROTEIN 4"/>
    <property type="match status" value="1"/>
</dbReference>
<dbReference type="Gene3D" id="3.60.10.10">
    <property type="entry name" value="Endonuclease/exonuclease/phosphatase"/>
    <property type="match status" value="1"/>
</dbReference>
<keyword evidence="1" id="KW-1133">Transmembrane helix</keyword>
<evidence type="ECO:0000256" key="1">
    <source>
        <dbReference type="SAM" id="Phobius"/>
    </source>
</evidence>
<dbReference type="AlphaFoldDB" id="A0A5B9DEP2"/>
<feature type="transmembrane region" description="Helical" evidence="1">
    <location>
        <begin position="172"/>
        <end position="192"/>
    </location>
</feature>
<dbReference type="SUPFAM" id="SSF56219">
    <property type="entry name" value="DNase I-like"/>
    <property type="match status" value="1"/>
</dbReference>
<sequence length="479" mass="55661">MRPFIDGVFSMIFPVGFLTIYINIYIFMTMLAFCIIQKVLCNDETSQKEFSLNLGWKSFLFFLLSGFFYPILMIIYASLIFLIGFFDIAQSIKNSTPFKKYLKIILLIIFSLAYIAQYGLWGLLFFRYSKTQALVFLVGLTIGILFFIEQKIKKMNLLIKIQEIIPRITKQLKIVAVILPIISASIFFPILFIRPHDIPDSNASGTFSLRIMSYNIRNAGSSERNPADAWPMRKEFIADYIETFDLDIFGVQEAYLKQLKYIQKKTENREYDYIGIGRDDGTFGGEIEAIFYDTAKFEYIDSDTFWLSDTPMIPSRNWDKNNYRSCTWVRFEDRNTNIQFFVFNTHYSAKQCEAVPCVHEKASVLINEKISELTGDFPTILMGDFNMQNTSLAFSYLEEYGDKHMHDSFKEFHNGTVPFDYTTNEFQPFSPELDKKKIDYIFLSSSIVADFVEIPKDIYGDDQTYSDHYPVLATITINA</sequence>
<feature type="transmembrane region" description="Helical" evidence="1">
    <location>
        <begin position="101"/>
        <end position="121"/>
    </location>
</feature>
<evidence type="ECO:0000313" key="3">
    <source>
        <dbReference type="EMBL" id="QEE17471.1"/>
    </source>
</evidence>
<feature type="transmembrane region" description="Helical" evidence="1">
    <location>
        <begin position="12"/>
        <end position="39"/>
    </location>
</feature>
<gene>
    <name evidence="3" type="ORF">DSAG12_03308</name>
</gene>
<dbReference type="GO" id="GO:0000175">
    <property type="term" value="F:3'-5'-RNA exonuclease activity"/>
    <property type="evidence" value="ECO:0007669"/>
    <property type="project" value="TreeGrafter"/>
</dbReference>
<feature type="transmembrane region" description="Helical" evidence="1">
    <location>
        <begin position="59"/>
        <end position="89"/>
    </location>
</feature>
<dbReference type="InterPro" id="IPR050410">
    <property type="entry name" value="CCR4/nocturin_mRNA_transcr"/>
</dbReference>
<dbReference type="EMBL" id="CP042905">
    <property type="protein sequence ID" value="QEE17471.1"/>
    <property type="molecule type" value="Genomic_DNA"/>
</dbReference>
<keyword evidence="1" id="KW-0812">Transmembrane</keyword>
<dbReference type="OrthoDB" id="200635at2157"/>
<reference evidence="3 4" key="2">
    <citation type="journal article" date="2024" name="Int. J. Syst. Evol. Microbiol.">
        <title>Promethearchaeum syntrophicum gen. nov., sp. nov., an anaerobic, obligately syntrophic archaeon, the first isolate of the lineage 'Asgard' archaea, and proposal of the new archaeal phylum Promethearchaeota phyl. nov. and kingdom Promethearchaeati regn. nov.</title>
        <authorList>
            <person name="Imachi H."/>
            <person name="Nobu M.K."/>
            <person name="Kato S."/>
            <person name="Takaki Y."/>
            <person name="Miyazaki M."/>
            <person name="Miyata M."/>
            <person name="Ogawara M."/>
            <person name="Saito Y."/>
            <person name="Sakai S."/>
            <person name="Tahara Y.O."/>
            <person name="Takano Y."/>
            <person name="Tasumi E."/>
            <person name="Uematsu K."/>
            <person name="Yoshimura T."/>
            <person name="Itoh T."/>
            <person name="Ohkuma M."/>
            <person name="Takai K."/>
        </authorList>
    </citation>
    <scope>NUCLEOTIDE SEQUENCE [LARGE SCALE GENOMIC DNA]</scope>
    <source>
        <strain evidence="3 4">MK-D1</strain>
    </source>
</reference>
<dbReference type="PANTHER" id="PTHR12121:SF36">
    <property type="entry name" value="ENDONUCLEASE_EXONUCLEASE_PHOSPHATASE DOMAIN-CONTAINING PROTEIN"/>
    <property type="match status" value="1"/>
</dbReference>
<evidence type="ECO:0000313" key="4">
    <source>
        <dbReference type="Proteomes" id="UP000321408"/>
    </source>
</evidence>
<reference evidence="3 4" key="1">
    <citation type="journal article" date="2020" name="Nature">
        <title>Isolation of an archaeon at the prokaryote-eukaryote interface.</title>
        <authorList>
            <person name="Imachi H."/>
            <person name="Nobu M.K."/>
            <person name="Nakahara N."/>
            <person name="Morono Y."/>
            <person name="Ogawara M."/>
            <person name="Takaki Y."/>
            <person name="Takano Y."/>
            <person name="Uematsu K."/>
            <person name="Ikuta T."/>
            <person name="Ito M."/>
            <person name="Matsui Y."/>
            <person name="Miyazaki M."/>
            <person name="Murata K."/>
            <person name="Saito Y."/>
            <person name="Sakai S."/>
            <person name="Song C."/>
            <person name="Tasumi E."/>
            <person name="Yamanaka Y."/>
            <person name="Yamaguchi T."/>
            <person name="Kamagata Y."/>
            <person name="Tamaki H."/>
            <person name="Takai K."/>
        </authorList>
    </citation>
    <scope>NUCLEOTIDE SEQUENCE [LARGE SCALE GENOMIC DNA]</scope>
    <source>
        <strain evidence="3 4">MK-D1</strain>
    </source>
</reference>
<dbReference type="InterPro" id="IPR005135">
    <property type="entry name" value="Endo/exonuclease/phosphatase"/>
</dbReference>
<keyword evidence="4" id="KW-1185">Reference proteome</keyword>
<dbReference type="CDD" id="cd09083">
    <property type="entry name" value="EEP-1"/>
    <property type="match status" value="1"/>
</dbReference>
<dbReference type="InterPro" id="IPR036691">
    <property type="entry name" value="Endo/exonu/phosph_ase_sf"/>
</dbReference>
<organism evidence="3 4">
    <name type="scientific">Promethearchaeum syntrophicum</name>
    <dbReference type="NCBI Taxonomy" id="2594042"/>
    <lineage>
        <taxon>Archaea</taxon>
        <taxon>Promethearchaeati</taxon>
        <taxon>Promethearchaeota</taxon>
        <taxon>Promethearchaeia</taxon>
        <taxon>Promethearchaeales</taxon>
        <taxon>Promethearchaeaceae</taxon>
        <taxon>Promethearchaeum</taxon>
    </lineage>
</organism>
<proteinExistence type="predicted"/>
<protein>
    <submittedName>
        <fullName evidence="3">Endonuclease/exonuclease/phosphatase family protein</fullName>
    </submittedName>
</protein>
<evidence type="ECO:0000259" key="2">
    <source>
        <dbReference type="Pfam" id="PF03372"/>
    </source>
</evidence>